<evidence type="ECO:0000256" key="3">
    <source>
        <dbReference type="ARBA" id="ARBA00012438"/>
    </source>
</evidence>
<comment type="caution">
    <text evidence="15">The sequence shown here is derived from an EMBL/GenBank/DDBJ whole genome shotgun (WGS) entry which is preliminary data.</text>
</comment>
<reference evidence="16" key="1">
    <citation type="journal article" date="2019" name="Int. J. Syst. Evol. Microbiol.">
        <title>The Global Catalogue of Microorganisms (GCM) 10K type strain sequencing project: providing services to taxonomists for standard genome sequencing and annotation.</title>
        <authorList>
            <consortium name="The Broad Institute Genomics Platform"/>
            <consortium name="The Broad Institute Genome Sequencing Center for Infectious Disease"/>
            <person name="Wu L."/>
            <person name="Ma J."/>
        </authorList>
    </citation>
    <scope>NUCLEOTIDE SEQUENCE [LARGE SCALE GENOMIC DNA]</scope>
    <source>
        <strain evidence="16">CCUG 39970</strain>
    </source>
</reference>
<organism evidence="15 16">
    <name type="scientific">Deinococcus sonorensis</name>
    <dbReference type="NCBI Taxonomy" id="309891"/>
    <lineage>
        <taxon>Bacteria</taxon>
        <taxon>Thermotogati</taxon>
        <taxon>Deinococcota</taxon>
        <taxon>Deinococci</taxon>
        <taxon>Deinococcales</taxon>
        <taxon>Deinococcaceae</taxon>
        <taxon>Deinococcus</taxon>
    </lineage>
</organism>
<evidence type="ECO:0000256" key="4">
    <source>
        <dbReference type="ARBA" id="ARBA00022475"/>
    </source>
</evidence>
<evidence type="ECO:0000313" key="16">
    <source>
        <dbReference type="Proteomes" id="UP001595939"/>
    </source>
</evidence>
<keyword evidence="11 13" id="KW-0472">Membrane</keyword>
<evidence type="ECO:0000256" key="12">
    <source>
        <dbReference type="SAM" id="Coils"/>
    </source>
</evidence>
<dbReference type="Proteomes" id="UP001595939">
    <property type="component" value="Unassembled WGS sequence"/>
</dbReference>
<evidence type="ECO:0000256" key="7">
    <source>
        <dbReference type="ARBA" id="ARBA00022741"/>
    </source>
</evidence>
<dbReference type="CDD" id="cd06225">
    <property type="entry name" value="HAMP"/>
    <property type="match status" value="1"/>
</dbReference>
<feature type="coiled-coil region" evidence="12">
    <location>
        <begin position="480"/>
        <end position="507"/>
    </location>
</feature>
<keyword evidence="9" id="KW-0067">ATP-binding</keyword>
<evidence type="ECO:0000256" key="1">
    <source>
        <dbReference type="ARBA" id="ARBA00000085"/>
    </source>
</evidence>
<evidence type="ECO:0000256" key="8">
    <source>
        <dbReference type="ARBA" id="ARBA00022777"/>
    </source>
</evidence>
<dbReference type="Pfam" id="PF00672">
    <property type="entry name" value="HAMP"/>
    <property type="match status" value="1"/>
</dbReference>
<feature type="domain" description="HAMP" evidence="14">
    <location>
        <begin position="447"/>
        <end position="499"/>
    </location>
</feature>
<accession>A0ABV8Y1I6</accession>
<dbReference type="SMART" id="SM00304">
    <property type="entry name" value="HAMP"/>
    <property type="match status" value="1"/>
</dbReference>
<keyword evidence="4" id="KW-1003">Cell membrane</keyword>
<evidence type="ECO:0000256" key="6">
    <source>
        <dbReference type="ARBA" id="ARBA00022679"/>
    </source>
</evidence>
<dbReference type="InterPro" id="IPR050398">
    <property type="entry name" value="HssS/ArlS-like"/>
</dbReference>
<proteinExistence type="predicted"/>
<dbReference type="EMBL" id="JBHSEG010000001">
    <property type="protein sequence ID" value="MFC4452816.1"/>
    <property type="molecule type" value="Genomic_DNA"/>
</dbReference>
<dbReference type="Gene3D" id="6.10.340.10">
    <property type="match status" value="1"/>
</dbReference>
<dbReference type="SUPFAM" id="SSF158472">
    <property type="entry name" value="HAMP domain-like"/>
    <property type="match status" value="1"/>
</dbReference>
<feature type="transmembrane region" description="Helical" evidence="13">
    <location>
        <begin position="424"/>
        <end position="443"/>
    </location>
</feature>
<gene>
    <name evidence="15" type="ORF">ACFO0P_03435</name>
</gene>
<keyword evidence="6" id="KW-0808">Transferase</keyword>
<evidence type="ECO:0000256" key="2">
    <source>
        <dbReference type="ARBA" id="ARBA00004651"/>
    </source>
</evidence>
<keyword evidence="13" id="KW-1133">Transmembrane helix</keyword>
<dbReference type="PANTHER" id="PTHR45528:SF1">
    <property type="entry name" value="SENSOR HISTIDINE KINASE CPXA"/>
    <property type="match status" value="1"/>
</dbReference>
<comment type="catalytic activity">
    <reaction evidence="1">
        <text>ATP + protein L-histidine = ADP + protein N-phospho-L-histidine.</text>
        <dbReference type="EC" id="2.7.13.3"/>
    </reaction>
</comment>
<evidence type="ECO:0000256" key="11">
    <source>
        <dbReference type="ARBA" id="ARBA00023136"/>
    </source>
</evidence>
<dbReference type="InterPro" id="IPR003660">
    <property type="entry name" value="HAMP_dom"/>
</dbReference>
<dbReference type="PROSITE" id="PS50885">
    <property type="entry name" value="HAMP"/>
    <property type="match status" value="1"/>
</dbReference>
<keyword evidence="7" id="KW-0547">Nucleotide-binding</keyword>
<protein>
    <recommendedName>
        <fullName evidence="3">histidine kinase</fullName>
        <ecNumber evidence="3">2.7.13.3</ecNumber>
    </recommendedName>
</protein>
<keyword evidence="13" id="KW-0812">Transmembrane</keyword>
<name>A0ABV8Y1I6_9DEIO</name>
<evidence type="ECO:0000256" key="13">
    <source>
        <dbReference type="SAM" id="Phobius"/>
    </source>
</evidence>
<dbReference type="PANTHER" id="PTHR45528">
    <property type="entry name" value="SENSOR HISTIDINE KINASE CPXA"/>
    <property type="match status" value="1"/>
</dbReference>
<keyword evidence="10" id="KW-0902">Two-component regulatory system</keyword>
<dbReference type="RefSeq" id="WP_380129678.1">
    <property type="nucleotide sequence ID" value="NZ_JBHSEG010000001.1"/>
</dbReference>
<evidence type="ECO:0000256" key="10">
    <source>
        <dbReference type="ARBA" id="ARBA00023012"/>
    </source>
</evidence>
<evidence type="ECO:0000313" key="15">
    <source>
        <dbReference type="EMBL" id="MFC4452816.1"/>
    </source>
</evidence>
<keyword evidence="16" id="KW-1185">Reference proteome</keyword>
<keyword evidence="5" id="KW-0597">Phosphoprotein</keyword>
<comment type="subcellular location">
    <subcellularLocation>
        <location evidence="2">Cell membrane</location>
        <topology evidence="2">Multi-pass membrane protein</topology>
    </subcellularLocation>
</comment>
<sequence>MKYTVVIRQPVPETVQADLISALIAQFELSPEQASRLAARRSGRLMKPNTRRRADRLLAIYQSVGAQVSLEEVREDTTVLADPYAGERPGLVGPAGNDYAATGPLPVSGAAAYAGGAVAVVPPPLDDLTVQPAALAPVPMLGQVAMPDLLTTVIAPVEPAPVIPAAPSAEDAWADFTGSLASSSTTSVSEPEPEANVVSVEAAEERVERRRSSLSRSVLTAALLPLLLATVATVVTVFVTEPRLQRTLLSQNAQAVAVAVASNLDTSDQNTVYAQIDTLLKRSTVGFVQVELPDGTTFFRSKTPDTDGPLSVKVANWVQGHPGSSSFVQKGSAADAYRYQLGLLEQVGATSSEQANSLRKAIAEPANQRSSTTTYVLSRIGVSSSQQGDRVIGEPQDLQASNLLYNIAVGVPSNDAQTALRRNLLVIFSLSLLFFVVAALMAARTARRIVEPIERLVKAADAISMGDLERPVRPERNDEIGDLAEALERMRLSLEAAMERLRRRRAR</sequence>
<evidence type="ECO:0000259" key="14">
    <source>
        <dbReference type="PROSITE" id="PS50885"/>
    </source>
</evidence>
<keyword evidence="12" id="KW-0175">Coiled coil</keyword>
<dbReference type="EC" id="2.7.13.3" evidence="3"/>
<keyword evidence="8" id="KW-0418">Kinase</keyword>
<feature type="transmembrane region" description="Helical" evidence="13">
    <location>
        <begin position="218"/>
        <end position="239"/>
    </location>
</feature>
<evidence type="ECO:0000256" key="5">
    <source>
        <dbReference type="ARBA" id="ARBA00022553"/>
    </source>
</evidence>
<evidence type="ECO:0000256" key="9">
    <source>
        <dbReference type="ARBA" id="ARBA00022840"/>
    </source>
</evidence>